<comment type="subcellular location">
    <subcellularLocation>
        <location evidence="1">Membrane</location>
        <topology evidence="1">Multi-pass membrane protein</topology>
    </subcellularLocation>
</comment>
<evidence type="ECO:0000313" key="13">
    <source>
        <dbReference type="Proteomes" id="UP000887568"/>
    </source>
</evidence>
<feature type="region of interest" description="Disordered" evidence="9">
    <location>
        <begin position="284"/>
        <end position="308"/>
    </location>
</feature>
<feature type="transmembrane region" description="Helical" evidence="10">
    <location>
        <begin position="718"/>
        <end position="742"/>
    </location>
</feature>
<organism evidence="12 13">
    <name type="scientific">Patiria miniata</name>
    <name type="common">Bat star</name>
    <name type="synonym">Asterina miniata</name>
    <dbReference type="NCBI Taxonomy" id="46514"/>
    <lineage>
        <taxon>Eukaryota</taxon>
        <taxon>Metazoa</taxon>
        <taxon>Echinodermata</taxon>
        <taxon>Eleutherozoa</taxon>
        <taxon>Asterozoa</taxon>
        <taxon>Asteroidea</taxon>
        <taxon>Valvatacea</taxon>
        <taxon>Valvatida</taxon>
        <taxon>Asterinidae</taxon>
        <taxon>Patiria</taxon>
    </lineage>
</organism>
<feature type="transmembrane region" description="Helical" evidence="10">
    <location>
        <begin position="596"/>
        <end position="617"/>
    </location>
</feature>
<dbReference type="AlphaFoldDB" id="A0A914AEH6"/>
<dbReference type="InterPro" id="IPR043926">
    <property type="entry name" value="ABCG_dom"/>
</dbReference>
<comment type="similarity">
    <text evidence="2">Belongs to the ABC transporter superfamily. ABCG family. Eye pigment precursor importer (TC 3.A.1.204) subfamily.</text>
</comment>
<name>A0A914AEH6_PATMI</name>
<dbReference type="PROSITE" id="PS00211">
    <property type="entry name" value="ABC_TRANSPORTER_1"/>
    <property type="match status" value="1"/>
</dbReference>
<feature type="transmembrane region" description="Helical" evidence="10">
    <location>
        <begin position="485"/>
        <end position="506"/>
    </location>
</feature>
<feature type="region of interest" description="Disordered" evidence="9">
    <location>
        <begin position="439"/>
        <end position="461"/>
    </location>
</feature>
<dbReference type="InterPro" id="IPR050352">
    <property type="entry name" value="ABCG_transporters"/>
</dbReference>
<evidence type="ECO:0000256" key="6">
    <source>
        <dbReference type="ARBA" id="ARBA00022840"/>
    </source>
</evidence>
<feature type="transmembrane region" description="Helical" evidence="10">
    <location>
        <begin position="518"/>
        <end position="541"/>
    </location>
</feature>
<evidence type="ECO:0000256" key="4">
    <source>
        <dbReference type="ARBA" id="ARBA00022692"/>
    </source>
</evidence>
<evidence type="ECO:0000256" key="7">
    <source>
        <dbReference type="ARBA" id="ARBA00022989"/>
    </source>
</evidence>
<feature type="transmembrane region" description="Helical" evidence="10">
    <location>
        <begin position="562"/>
        <end position="584"/>
    </location>
</feature>
<feature type="compositionally biased region" description="Low complexity" evidence="9">
    <location>
        <begin position="371"/>
        <end position="398"/>
    </location>
</feature>
<protein>
    <recommendedName>
        <fullName evidence="11">ABC transporter domain-containing protein</fullName>
    </recommendedName>
</protein>
<dbReference type="PANTHER" id="PTHR48041">
    <property type="entry name" value="ABC TRANSPORTER G FAMILY MEMBER 28"/>
    <property type="match status" value="1"/>
</dbReference>
<dbReference type="InterPro" id="IPR003439">
    <property type="entry name" value="ABC_transporter-like_ATP-bd"/>
</dbReference>
<reference evidence="12" key="1">
    <citation type="submission" date="2022-11" db="UniProtKB">
        <authorList>
            <consortium name="EnsemblMetazoa"/>
        </authorList>
    </citation>
    <scope>IDENTIFICATION</scope>
</reference>
<dbReference type="FunFam" id="3.40.50.300:FF:001276">
    <property type="entry name" value="Uncharacterized protein, isoform A"/>
    <property type="match status" value="1"/>
</dbReference>
<evidence type="ECO:0000256" key="8">
    <source>
        <dbReference type="ARBA" id="ARBA00023136"/>
    </source>
</evidence>
<keyword evidence="7 10" id="KW-1133">Transmembrane helix</keyword>
<dbReference type="SMART" id="SM00382">
    <property type="entry name" value="AAA"/>
    <property type="match status" value="1"/>
</dbReference>
<dbReference type="InterPro" id="IPR017871">
    <property type="entry name" value="ABC_transporter-like_CS"/>
</dbReference>
<evidence type="ECO:0000256" key="5">
    <source>
        <dbReference type="ARBA" id="ARBA00022741"/>
    </source>
</evidence>
<dbReference type="Gene3D" id="3.40.50.300">
    <property type="entry name" value="P-loop containing nucleotide triphosphate hydrolases"/>
    <property type="match status" value="1"/>
</dbReference>
<dbReference type="RefSeq" id="XP_038062182.1">
    <property type="nucleotide sequence ID" value="XM_038206254.1"/>
</dbReference>
<dbReference type="Pfam" id="PF00005">
    <property type="entry name" value="ABC_tran"/>
    <property type="match status" value="1"/>
</dbReference>
<keyword evidence="8 10" id="KW-0472">Membrane</keyword>
<evidence type="ECO:0000256" key="3">
    <source>
        <dbReference type="ARBA" id="ARBA00022448"/>
    </source>
</evidence>
<evidence type="ECO:0000256" key="9">
    <source>
        <dbReference type="SAM" id="MobiDB-lite"/>
    </source>
</evidence>
<sequence length="749" mass="83921">MVKHGATLQFDNICLSVKNSTILHGVSGKAEPGKVLAIIGPSGSGKTTLLHVISGRLAELSFGTVSLNGTPLTKALRRRIALVLQDDIFFSNLTLRETLLFTARLRLPSSIPYKAKVQRVDEIVDTLDLNKCQDTRIGDYLRRGISGGEKKRANIACELLTDPAVLILDEPTSGLDSTTSLHLIQTLKTYAEKTHKTVVMSIHQPSSQIFHLFDHLLLLAEGQVIYIGEADHALNYFASLGLHCEPNFNPADFLIDKAKGSEEEMSILFEAAKKKSWGVVKLTSRGSQTPDWRRPRHLNQSLPDQSDAPLDEYFHIDTRHHHSVPPNQRMRPVHQSSPNFSQITTPTGRNICFSRLPPISGPSPLTPPESPNQSSSPERESSSPNRPRTVSGGSSSSDVGRRERRNTVVTISGVFGGYHNGVMSELSFSDSYKTPRFGKKQLKTRKVSTSSGNEENDPSPKWQTTFLDQLHTLTQRNFKQSRDILLSKFLIVKNILLAVVVGLLWFQTSHDETRINDIRGYFFFGLVYWGFESMFLIMNAFPAERTVVNKERLSGAYRLSAYYLAKMISELPLTLIMPTIYFIITYWMAGLNAHPVAFLSSWCAMLVNVLVGESIGLSISAYAPSIQEAVIIVSLYMLTTLILGGFYIEQLPVWLEWTSYLSYTFYFFTLQMQFEFGLYGEPVKCREVNSIFEACHQSPNVTHVDSVEVLDQVRLLPLSIQAICGIVVGFLVFFRLLGYVILRFIRTPV</sequence>
<keyword evidence="4 10" id="KW-0812">Transmembrane</keyword>
<dbReference type="Proteomes" id="UP000887568">
    <property type="component" value="Unplaced"/>
</dbReference>
<dbReference type="PANTHER" id="PTHR48041:SF63">
    <property type="entry name" value="EARLY GENE AT 23, ISOFORM C"/>
    <property type="match status" value="1"/>
</dbReference>
<keyword evidence="3" id="KW-0813">Transport</keyword>
<keyword evidence="6" id="KW-0067">ATP-binding</keyword>
<dbReference type="SUPFAM" id="SSF52540">
    <property type="entry name" value="P-loop containing nucleoside triphosphate hydrolases"/>
    <property type="match status" value="1"/>
</dbReference>
<keyword evidence="13" id="KW-1185">Reference proteome</keyword>
<dbReference type="OMA" id="NMQIVEF"/>
<dbReference type="Pfam" id="PF01061">
    <property type="entry name" value="ABC2_membrane"/>
    <property type="match status" value="1"/>
</dbReference>
<feature type="compositionally biased region" description="Polar residues" evidence="9">
    <location>
        <begin position="334"/>
        <end position="348"/>
    </location>
</feature>
<dbReference type="GO" id="GO:0005886">
    <property type="term" value="C:plasma membrane"/>
    <property type="evidence" value="ECO:0007669"/>
    <property type="project" value="TreeGrafter"/>
</dbReference>
<evidence type="ECO:0000256" key="2">
    <source>
        <dbReference type="ARBA" id="ARBA00005814"/>
    </source>
</evidence>
<keyword evidence="5" id="KW-0547">Nucleotide-binding</keyword>
<evidence type="ECO:0000313" key="12">
    <source>
        <dbReference type="EnsemblMetazoa" id="XP_038062182.1"/>
    </source>
</evidence>
<feature type="transmembrane region" description="Helical" evidence="10">
    <location>
        <begin position="629"/>
        <end position="648"/>
    </location>
</feature>
<dbReference type="InterPro" id="IPR013525">
    <property type="entry name" value="ABC2_TM"/>
</dbReference>
<dbReference type="PROSITE" id="PS50893">
    <property type="entry name" value="ABC_TRANSPORTER_2"/>
    <property type="match status" value="1"/>
</dbReference>
<dbReference type="EnsemblMetazoa" id="XM_038206254.1">
    <property type="protein sequence ID" value="XP_038062182.1"/>
    <property type="gene ID" value="LOC119732633"/>
</dbReference>
<dbReference type="GO" id="GO:0016887">
    <property type="term" value="F:ATP hydrolysis activity"/>
    <property type="evidence" value="ECO:0007669"/>
    <property type="project" value="InterPro"/>
</dbReference>
<feature type="domain" description="ABC transporter" evidence="11">
    <location>
        <begin position="8"/>
        <end position="246"/>
    </location>
</feature>
<evidence type="ECO:0000259" key="11">
    <source>
        <dbReference type="PROSITE" id="PS50893"/>
    </source>
</evidence>
<accession>A0A914AEH6</accession>
<dbReference type="GO" id="GO:0005524">
    <property type="term" value="F:ATP binding"/>
    <property type="evidence" value="ECO:0007669"/>
    <property type="project" value="UniProtKB-KW"/>
</dbReference>
<dbReference type="OrthoDB" id="66620at2759"/>
<feature type="region of interest" description="Disordered" evidence="9">
    <location>
        <begin position="320"/>
        <end position="405"/>
    </location>
</feature>
<proteinExistence type="inferred from homology"/>
<dbReference type="InterPro" id="IPR027417">
    <property type="entry name" value="P-loop_NTPase"/>
</dbReference>
<dbReference type="GO" id="GO:0140359">
    <property type="term" value="F:ABC-type transporter activity"/>
    <property type="evidence" value="ECO:0007669"/>
    <property type="project" value="InterPro"/>
</dbReference>
<evidence type="ECO:0000256" key="10">
    <source>
        <dbReference type="SAM" id="Phobius"/>
    </source>
</evidence>
<dbReference type="Pfam" id="PF19055">
    <property type="entry name" value="ABC2_membrane_7"/>
    <property type="match status" value="1"/>
</dbReference>
<evidence type="ECO:0000256" key="1">
    <source>
        <dbReference type="ARBA" id="ARBA00004141"/>
    </source>
</evidence>
<feature type="compositionally biased region" description="Pro residues" evidence="9">
    <location>
        <begin position="359"/>
        <end position="370"/>
    </location>
</feature>
<dbReference type="InterPro" id="IPR003593">
    <property type="entry name" value="AAA+_ATPase"/>
</dbReference>
<dbReference type="GeneID" id="119732633"/>